<dbReference type="AlphaFoldDB" id="A0AAV5WSX7"/>
<protein>
    <submittedName>
        <fullName evidence="1">Uncharacterized protein</fullName>
    </submittedName>
</protein>
<gene>
    <name evidence="1" type="ORF">PFISCL1PPCAC_25027</name>
</gene>
<feature type="non-terminal residue" evidence="1">
    <location>
        <position position="1"/>
    </location>
</feature>
<feature type="non-terminal residue" evidence="1">
    <location>
        <position position="103"/>
    </location>
</feature>
<keyword evidence="2" id="KW-1185">Reference proteome</keyword>
<dbReference type="Proteomes" id="UP001432322">
    <property type="component" value="Unassembled WGS sequence"/>
</dbReference>
<organism evidence="1 2">
    <name type="scientific">Pristionchus fissidentatus</name>
    <dbReference type="NCBI Taxonomy" id="1538716"/>
    <lineage>
        <taxon>Eukaryota</taxon>
        <taxon>Metazoa</taxon>
        <taxon>Ecdysozoa</taxon>
        <taxon>Nematoda</taxon>
        <taxon>Chromadorea</taxon>
        <taxon>Rhabditida</taxon>
        <taxon>Rhabditina</taxon>
        <taxon>Diplogasteromorpha</taxon>
        <taxon>Diplogasteroidea</taxon>
        <taxon>Neodiplogasteridae</taxon>
        <taxon>Pristionchus</taxon>
    </lineage>
</organism>
<reference evidence="1" key="1">
    <citation type="submission" date="2023-10" db="EMBL/GenBank/DDBJ databases">
        <title>Genome assembly of Pristionchus species.</title>
        <authorList>
            <person name="Yoshida K."/>
            <person name="Sommer R.J."/>
        </authorList>
    </citation>
    <scope>NUCLEOTIDE SEQUENCE</scope>
    <source>
        <strain evidence="1">RS5133</strain>
    </source>
</reference>
<name>A0AAV5WSX7_9BILA</name>
<evidence type="ECO:0000313" key="2">
    <source>
        <dbReference type="Proteomes" id="UP001432322"/>
    </source>
</evidence>
<sequence>DHDSSGAGGVGGVARNIVLEQSAFAPIIRFVRVTEASSQSIVVRAHFAAVVLVVEVATEFSLSERIHIRMFIDYFEAFVADVISLHSRGRCHWLRCCSEYRSC</sequence>
<accession>A0AAV5WSX7</accession>
<dbReference type="EMBL" id="BTSY01000006">
    <property type="protein sequence ID" value="GMT33730.1"/>
    <property type="molecule type" value="Genomic_DNA"/>
</dbReference>
<comment type="caution">
    <text evidence="1">The sequence shown here is derived from an EMBL/GenBank/DDBJ whole genome shotgun (WGS) entry which is preliminary data.</text>
</comment>
<proteinExistence type="predicted"/>
<evidence type="ECO:0000313" key="1">
    <source>
        <dbReference type="EMBL" id="GMT33730.1"/>
    </source>
</evidence>